<gene>
    <name evidence="1" type="ORF">QFC19_006144</name>
</gene>
<dbReference type="EMBL" id="JASBWR010000071">
    <property type="protein sequence ID" value="KAJ9099094.1"/>
    <property type="molecule type" value="Genomic_DNA"/>
</dbReference>
<name>A0ACC2VIW2_9TREE</name>
<protein>
    <submittedName>
        <fullName evidence="1">Uncharacterized protein</fullName>
    </submittedName>
</protein>
<keyword evidence="2" id="KW-1185">Reference proteome</keyword>
<proteinExistence type="predicted"/>
<accession>A0ACC2VIW2</accession>
<dbReference type="Proteomes" id="UP001241377">
    <property type="component" value="Unassembled WGS sequence"/>
</dbReference>
<sequence>MKRQSVNKYMSQLLTDSEKRRKLNNSNTDESGLEEDLSADEASGSDLESEAELENGEVDHHDGNAPAKAGVIEKLVLRNFMCHEFFELEFGPQLNFIIGRNGSGKSAILTGISVGLGAKAADTNRGTSMKKLIKDGKNTARISITLKNEGPEAYKRSTFGSHIIIERVLQRQGTNQYLIKSALGAIISKKKAIIDEILARFNITVDNPLAFLSQDKAREFITLTTDHSKYNYFMTGTLLSDILATYQSISKNIVEVNSKLTIAKQHLEAARRTYAKSTQVFNNFKRSDHLRRHLELLHGKIYWYNVSVFEKKIQKYRDNILSLEGNIRETESKISELTNKIESSKLEVPQLQANAEEARRQVSILNEEVHDAQEAYTKIRMAVSDVANEIKSEEHEIKSLKSEVKGLEKELETETSRSKDTIDSPSSLESKRLTLKELEGERDKLKALNDTFADPQNSAIMQIQRQITSAKESVQDMRRRKNEILAAQRDQYAPWGLSMAKVINAINSTNRWKEKPIGPIGYYVTLKSEYSEWKDLINAVLLQTLDSFLVSNEHDRRLLQQIFRQFRINKNIITRKFEEFLYESGKALEHVTFLDMLEILNRHVAFTLIDSNMIEKCVTTKDRRNANSLITQKNVLNVFSLLNAKSGHRSTGSNRSFRIDPIYYRNDLHKLSSGSASAADETRKIDERILEEQNNLSRLENQLREARIKFQNDKQNTEKRYREIQSQLRKLADEIFREENNVNDSNDSSRTETLKGRIQELENEINNKYGILDSLRQDIVKDKEKFVKAKLAVERKKEQMADCKKQKDDAEQEMVNMDGNISEMDAQMSQYEMKKEQHLSSINQFETKIQQGQERLQPLLADAEARCPRDKILIAETDTSETISQEYERTQQAVQEAEKTIGKSIQEIQDELLSNKESKEDAEKRVKNLTTISRALQADLNRRFDALHTTILRNTGESASSFERSLALRGFKGELKFNFAEETLTMMVQTKNDAQKRTTESLSGGEKSFTQIALLLAIWKMMDSKVRGLDEFDVFMDSVNRSISIKLLLNELRQYPKSQSIFITPQDIAVVGDLDSSDVRIHRMSDPRNSN</sequence>
<evidence type="ECO:0000313" key="2">
    <source>
        <dbReference type="Proteomes" id="UP001241377"/>
    </source>
</evidence>
<organism evidence="1 2">
    <name type="scientific">Naganishia cerealis</name>
    <dbReference type="NCBI Taxonomy" id="610337"/>
    <lineage>
        <taxon>Eukaryota</taxon>
        <taxon>Fungi</taxon>
        <taxon>Dikarya</taxon>
        <taxon>Basidiomycota</taxon>
        <taxon>Agaricomycotina</taxon>
        <taxon>Tremellomycetes</taxon>
        <taxon>Filobasidiales</taxon>
        <taxon>Filobasidiaceae</taxon>
        <taxon>Naganishia</taxon>
    </lineage>
</organism>
<reference evidence="1" key="1">
    <citation type="submission" date="2023-04" db="EMBL/GenBank/DDBJ databases">
        <title>Draft Genome sequencing of Naganishia species isolated from polar environments using Oxford Nanopore Technology.</title>
        <authorList>
            <person name="Leo P."/>
            <person name="Venkateswaran K."/>
        </authorList>
    </citation>
    <scope>NUCLEOTIDE SEQUENCE</scope>
    <source>
        <strain evidence="1">MNA-CCFEE 5261</strain>
    </source>
</reference>
<comment type="caution">
    <text evidence="1">The sequence shown here is derived from an EMBL/GenBank/DDBJ whole genome shotgun (WGS) entry which is preliminary data.</text>
</comment>
<evidence type="ECO:0000313" key="1">
    <source>
        <dbReference type="EMBL" id="KAJ9099094.1"/>
    </source>
</evidence>